<dbReference type="GO" id="GO:0016491">
    <property type="term" value="F:oxidoreductase activity"/>
    <property type="evidence" value="ECO:0007669"/>
    <property type="project" value="UniProtKB-KW"/>
</dbReference>
<reference evidence="5 6" key="1">
    <citation type="submission" date="2019-05" db="EMBL/GenBank/DDBJ databases">
        <authorList>
            <person name="Narsing Rao M.P."/>
            <person name="Li W.J."/>
        </authorList>
    </citation>
    <scope>NUCLEOTIDE SEQUENCE [LARGE SCALE GENOMIC DNA]</scope>
    <source>
        <strain evidence="5 6">SYSU_K30003</strain>
    </source>
</reference>
<dbReference type="Pfam" id="PF00107">
    <property type="entry name" value="ADH_zinc_N"/>
    <property type="match status" value="1"/>
</dbReference>
<sequence length="337" mass="35664">MKALLWTAPERIEWTDVPMPAPADGELLIKVHTVGVCGSDLEGYLGHNSLRKPPLLMGHEFSGTVEQVGSGGGFAPGQRVVVNPLSSCGRCRLCAQGLRQLCDRRCLIGIHRAGAYAEYVVVPSDNAVALPDGLPFETAALTEPLACSFRAARRAMAGHALADVAVVGAGAIGLLAAYSARIMGASAIYVIDVNEARLRTAERLGIGVPIDARGDVEREVKRLRGESGVDVVIDAAGFQPTRTLAASLVRTGGVIMNVGLGIDDTSVPINRFIRSEVDVKGSFCYADSDFQDALRLLADSKVSERGWTELRPLSAGADAFRELVSGRCPSGKILLQS</sequence>
<dbReference type="InterPro" id="IPR036291">
    <property type="entry name" value="NAD(P)-bd_dom_sf"/>
</dbReference>
<dbReference type="Pfam" id="PF08240">
    <property type="entry name" value="ADH_N"/>
    <property type="match status" value="1"/>
</dbReference>
<dbReference type="GO" id="GO:0046872">
    <property type="term" value="F:metal ion binding"/>
    <property type="evidence" value="ECO:0007669"/>
    <property type="project" value="UniProtKB-KW"/>
</dbReference>
<keyword evidence="6" id="KW-1185">Reference proteome</keyword>
<dbReference type="SUPFAM" id="SSF50129">
    <property type="entry name" value="GroES-like"/>
    <property type="match status" value="1"/>
</dbReference>
<dbReference type="SUPFAM" id="SSF51735">
    <property type="entry name" value="NAD(P)-binding Rossmann-fold domains"/>
    <property type="match status" value="1"/>
</dbReference>
<dbReference type="CDD" id="cd08236">
    <property type="entry name" value="sugar_DH"/>
    <property type="match status" value="1"/>
</dbReference>
<accession>A0A5R9G9D7</accession>
<evidence type="ECO:0000256" key="2">
    <source>
        <dbReference type="ARBA" id="ARBA00022833"/>
    </source>
</evidence>
<keyword evidence="3" id="KW-0560">Oxidoreductase</keyword>
<dbReference type="AlphaFoldDB" id="A0A5R9G9D7"/>
<keyword evidence="1" id="KW-0479">Metal-binding</keyword>
<gene>
    <name evidence="5" type="ORF">FE782_10275</name>
</gene>
<dbReference type="Proteomes" id="UP000309676">
    <property type="component" value="Unassembled WGS sequence"/>
</dbReference>
<dbReference type="InterPro" id="IPR020843">
    <property type="entry name" value="ER"/>
</dbReference>
<proteinExistence type="predicted"/>
<dbReference type="InterPro" id="IPR050129">
    <property type="entry name" value="Zn_alcohol_dh"/>
</dbReference>
<evidence type="ECO:0000313" key="6">
    <source>
        <dbReference type="Proteomes" id="UP000309676"/>
    </source>
</evidence>
<comment type="caution">
    <text evidence="5">The sequence shown here is derived from an EMBL/GenBank/DDBJ whole genome shotgun (WGS) entry which is preliminary data.</text>
</comment>
<dbReference type="InterPro" id="IPR013149">
    <property type="entry name" value="ADH-like_C"/>
</dbReference>
<protein>
    <submittedName>
        <fullName evidence="5">Galactitol-1-phosphate 5-dehydrogenase</fullName>
    </submittedName>
</protein>
<dbReference type="InterPro" id="IPR013154">
    <property type="entry name" value="ADH-like_N"/>
</dbReference>
<dbReference type="OrthoDB" id="9777057at2"/>
<dbReference type="Gene3D" id="3.40.50.720">
    <property type="entry name" value="NAD(P)-binding Rossmann-like Domain"/>
    <property type="match status" value="1"/>
</dbReference>
<evidence type="ECO:0000313" key="5">
    <source>
        <dbReference type="EMBL" id="TLS52351.1"/>
    </source>
</evidence>
<name>A0A5R9G9D7_9BACL</name>
<dbReference type="Gene3D" id="3.90.180.10">
    <property type="entry name" value="Medium-chain alcohol dehydrogenases, catalytic domain"/>
    <property type="match status" value="1"/>
</dbReference>
<dbReference type="InterPro" id="IPR011032">
    <property type="entry name" value="GroES-like_sf"/>
</dbReference>
<feature type="domain" description="Enoyl reductase (ER)" evidence="4">
    <location>
        <begin position="7"/>
        <end position="335"/>
    </location>
</feature>
<keyword evidence="2" id="KW-0862">Zinc</keyword>
<dbReference type="RefSeq" id="WP_138194007.1">
    <property type="nucleotide sequence ID" value="NZ_VCIW01000005.1"/>
</dbReference>
<dbReference type="EMBL" id="VCIW01000005">
    <property type="protein sequence ID" value="TLS52351.1"/>
    <property type="molecule type" value="Genomic_DNA"/>
</dbReference>
<dbReference type="PANTHER" id="PTHR43401:SF2">
    <property type="entry name" value="L-THREONINE 3-DEHYDROGENASE"/>
    <property type="match status" value="1"/>
</dbReference>
<evidence type="ECO:0000256" key="3">
    <source>
        <dbReference type="ARBA" id="ARBA00023002"/>
    </source>
</evidence>
<dbReference type="PANTHER" id="PTHR43401">
    <property type="entry name" value="L-THREONINE 3-DEHYDROGENASE"/>
    <property type="match status" value="1"/>
</dbReference>
<evidence type="ECO:0000256" key="1">
    <source>
        <dbReference type="ARBA" id="ARBA00022723"/>
    </source>
</evidence>
<evidence type="ECO:0000259" key="4">
    <source>
        <dbReference type="SMART" id="SM00829"/>
    </source>
</evidence>
<organism evidence="5 6">
    <name type="scientific">Paenibacillus antri</name>
    <dbReference type="NCBI Taxonomy" id="2582848"/>
    <lineage>
        <taxon>Bacteria</taxon>
        <taxon>Bacillati</taxon>
        <taxon>Bacillota</taxon>
        <taxon>Bacilli</taxon>
        <taxon>Bacillales</taxon>
        <taxon>Paenibacillaceae</taxon>
        <taxon>Paenibacillus</taxon>
    </lineage>
</organism>
<dbReference type="SMART" id="SM00829">
    <property type="entry name" value="PKS_ER"/>
    <property type="match status" value="1"/>
</dbReference>